<dbReference type="Proteomes" id="UP000242857">
    <property type="component" value="Unassembled WGS sequence"/>
</dbReference>
<feature type="transmembrane region" description="Helical" evidence="1">
    <location>
        <begin position="12"/>
        <end position="33"/>
    </location>
</feature>
<organism evidence="2 3">
    <name type="scientific">Thermomonas hydrothermalis</name>
    <dbReference type="NCBI Taxonomy" id="213588"/>
    <lineage>
        <taxon>Bacteria</taxon>
        <taxon>Pseudomonadati</taxon>
        <taxon>Pseudomonadota</taxon>
        <taxon>Gammaproteobacteria</taxon>
        <taxon>Lysobacterales</taxon>
        <taxon>Lysobacteraceae</taxon>
        <taxon>Thermomonas</taxon>
    </lineage>
</organism>
<dbReference type="EMBL" id="FQUK01000031">
    <property type="protein sequence ID" value="SHF11273.1"/>
    <property type="molecule type" value="Genomic_DNA"/>
</dbReference>
<evidence type="ECO:0000313" key="2">
    <source>
        <dbReference type="EMBL" id="SHF11273.1"/>
    </source>
</evidence>
<reference evidence="3" key="1">
    <citation type="submission" date="2016-11" db="EMBL/GenBank/DDBJ databases">
        <authorList>
            <person name="Varghese N."/>
            <person name="Submissions S."/>
        </authorList>
    </citation>
    <scope>NUCLEOTIDE SEQUENCE [LARGE SCALE GENOMIC DNA]</scope>
    <source>
        <strain evidence="3">DSM 14834</strain>
    </source>
</reference>
<name>A0A1M4YZL7_9GAMM</name>
<dbReference type="AlphaFoldDB" id="A0A1M4YZL7"/>
<dbReference type="OrthoDB" id="5975450at2"/>
<sequence length="145" mass="15191">MPSAPARRWYALPLLALGAAGAAAAWLLLALALDRQCAWLAPLVALDMVLLLRLAHWRAGWIRAGWALLATAMVIAAANVLIAAGQIGASLGLHTLESVRLIGPHYAWLLIGLANRPIDLLLYGVGLLVAVASGLSGRRPAPSAR</sequence>
<dbReference type="RefSeq" id="WP_072756264.1">
    <property type="nucleotide sequence ID" value="NZ_FQUK01000031.1"/>
</dbReference>
<keyword evidence="1" id="KW-1133">Transmembrane helix</keyword>
<protein>
    <submittedName>
        <fullName evidence="2">Uncharacterized protein</fullName>
    </submittedName>
</protein>
<evidence type="ECO:0000313" key="3">
    <source>
        <dbReference type="Proteomes" id="UP000242857"/>
    </source>
</evidence>
<accession>A0A1M4YZL7</accession>
<feature type="transmembrane region" description="Helical" evidence="1">
    <location>
        <begin position="107"/>
        <end position="135"/>
    </location>
</feature>
<keyword evidence="1" id="KW-0472">Membrane</keyword>
<proteinExistence type="predicted"/>
<feature type="transmembrane region" description="Helical" evidence="1">
    <location>
        <begin position="39"/>
        <end position="55"/>
    </location>
</feature>
<gene>
    <name evidence="2" type="ORF">SAMN02745204_01819</name>
</gene>
<evidence type="ECO:0000256" key="1">
    <source>
        <dbReference type="SAM" id="Phobius"/>
    </source>
</evidence>
<keyword evidence="1" id="KW-0812">Transmembrane</keyword>
<keyword evidence="3" id="KW-1185">Reference proteome</keyword>
<feature type="transmembrane region" description="Helical" evidence="1">
    <location>
        <begin position="67"/>
        <end position="87"/>
    </location>
</feature>